<evidence type="ECO:0008006" key="3">
    <source>
        <dbReference type="Google" id="ProtNLM"/>
    </source>
</evidence>
<organism evidence="1 2">
    <name type="scientific">Saccharopolyspora endophytica</name>
    <dbReference type="NCBI Taxonomy" id="543886"/>
    <lineage>
        <taxon>Bacteria</taxon>
        <taxon>Bacillati</taxon>
        <taxon>Actinomycetota</taxon>
        <taxon>Actinomycetes</taxon>
        <taxon>Pseudonocardiales</taxon>
        <taxon>Pseudonocardiaceae</taxon>
        <taxon>Saccharopolyspora</taxon>
    </lineage>
</organism>
<comment type="caution">
    <text evidence="1">The sequence shown here is derived from an EMBL/GenBank/DDBJ whole genome shotgun (WGS) entry which is preliminary data.</text>
</comment>
<proteinExistence type="predicted"/>
<dbReference type="RefSeq" id="WP_210973639.1">
    <property type="nucleotide sequence ID" value="NZ_JAGPXE010000022.1"/>
</dbReference>
<keyword evidence="2" id="KW-1185">Reference proteome</keyword>
<sequence>MRGCILTGVWGAGKTTLYRHLQHRLVASGCQSLITVPQAATITTHTYTGEDNDDQAANLLAWLTSLTTFLGDVDRRWQASSLPRHRERHAWTPTVLAEGLGFDLPAYPHLSIDRHSLLATEGDLAAAGLTLVFLRVPHEAIKTQCVQATRIHRGPGWSNYLLQFGDTDTERARHIASIQDTIESWVHSSPLPYLELNTHDHRWEHHAHQLCSLMLDSQEAHA</sequence>
<dbReference type="Proteomes" id="UP000674084">
    <property type="component" value="Unassembled WGS sequence"/>
</dbReference>
<evidence type="ECO:0000313" key="2">
    <source>
        <dbReference type="Proteomes" id="UP000674084"/>
    </source>
</evidence>
<protein>
    <recommendedName>
        <fullName evidence="3">NadR/Ttd14 AAA domain-containing protein</fullName>
    </recommendedName>
</protein>
<dbReference type="EMBL" id="JAGPXE010000022">
    <property type="protein sequence ID" value="MBQ0928632.1"/>
    <property type="molecule type" value="Genomic_DNA"/>
</dbReference>
<accession>A0ABS5DQP4</accession>
<evidence type="ECO:0000313" key="1">
    <source>
        <dbReference type="EMBL" id="MBQ0928632.1"/>
    </source>
</evidence>
<name>A0ABS5DQP4_9PSEU</name>
<dbReference type="InterPro" id="IPR027417">
    <property type="entry name" value="P-loop_NTPase"/>
</dbReference>
<dbReference type="SUPFAM" id="SSF52540">
    <property type="entry name" value="P-loop containing nucleoside triphosphate hydrolases"/>
    <property type="match status" value="1"/>
</dbReference>
<reference evidence="1 2" key="1">
    <citation type="submission" date="2021-04" db="EMBL/GenBank/DDBJ databases">
        <title>Whole-genome sequencing of Saccharopolyspora endophytica KCTC 19397.</title>
        <authorList>
            <person name="Ay H."/>
            <person name="Saygin H."/>
            <person name="Sahin N."/>
        </authorList>
    </citation>
    <scope>NUCLEOTIDE SEQUENCE [LARGE SCALE GENOMIC DNA]</scope>
    <source>
        <strain evidence="1 2">KCTC 19397</strain>
    </source>
</reference>
<gene>
    <name evidence="1" type="ORF">KBO27_32205</name>
</gene>